<feature type="transmembrane region" description="Helical" evidence="7">
    <location>
        <begin position="93"/>
        <end position="116"/>
    </location>
</feature>
<dbReference type="PANTHER" id="PTHR43414">
    <property type="entry name" value="MULTIDRUG RESISTANCE PROTEIN MDTG"/>
    <property type="match status" value="1"/>
</dbReference>
<dbReference type="PROSITE" id="PS50850">
    <property type="entry name" value="MFS"/>
    <property type="match status" value="1"/>
</dbReference>
<keyword evidence="5 7" id="KW-1133">Transmembrane helix</keyword>
<evidence type="ECO:0000313" key="10">
    <source>
        <dbReference type="Proteomes" id="UP000002654"/>
    </source>
</evidence>
<protein>
    <submittedName>
        <fullName evidence="9">Permease of the major facilitator superfamily</fullName>
    </submittedName>
</protein>
<dbReference type="OrthoDB" id="117970at2157"/>
<reference evidence="9 10" key="1">
    <citation type="journal article" date="2011" name="PLoS ONE">
        <title>The complete genome sequence of Thermoproteus tenax: a physiologically versatile member of the Crenarchaeota.</title>
        <authorList>
            <person name="Siebers B."/>
            <person name="Zaparty M."/>
            <person name="Raddatz G."/>
            <person name="Tjaden B."/>
            <person name="Albers S.V."/>
            <person name="Bell S.D."/>
            <person name="Blombach F."/>
            <person name="Kletzin A."/>
            <person name="Kyrpides N."/>
            <person name="Lanz C."/>
            <person name="Plagens A."/>
            <person name="Rampp M."/>
            <person name="Rosinus A."/>
            <person name="von Jan M."/>
            <person name="Makarova K.S."/>
            <person name="Klenk H.P."/>
            <person name="Schuster S.C."/>
            <person name="Hensel R."/>
        </authorList>
    </citation>
    <scope>NUCLEOTIDE SEQUENCE [LARGE SCALE GENOMIC DNA]</scope>
    <source>
        <strain evidence="10">ATCC 35583 / DSM 2078 / JCM 9277 / NBRC 100435 / Kra 1</strain>
    </source>
</reference>
<feature type="transmembrane region" description="Helical" evidence="7">
    <location>
        <begin position="160"/>
        <end position="178"/>
    </location>
</feature>
<feature type="transmembrane region" description="Helical" evidence="7">
    <location>
        <begin position="332"/>
        <end position="357"/>
    </location>
</feature>
<gene>
    <name evidence="9" type="ordered locus">TTX_0026</name>
</gene>
<dbReference type="Proteomes" id="UP000002654">
    <property type="component" value="Chromosome"/>
</dbReference>
<feature type="transmembrane region" description="Helical" evidence="7">
    <location>
        <begin position="363"/>
        <end position="385"/>
    </location>
</feature>
<dbReference type="SUPFAM" id="SSF103473">
    <property type="entry name" value="MFS general substrate transporter"/>
    <property type="match status" value="1"/>
</dbReference>
<dbReference type="Pfam" id="PF07690">
    <property type="entry name" value="MFS_1"/>
    <property type="match status" value="1"/>
</dbReference>
<dbReference type="EMBL" id="FN869859">
    <property type="protein sequence ID" value="CCC80705.1"/>
    <property type="molecule type" value="Genomic_DNA"/>
</dbReference>
<dbReference type="InterPro" id="IPR020846">
    <property type="entry name" value="MFS_dom"/>
</dbReference>
<feature type="transmembrane region" description="Helical" evidence="7">
    <location>
        <begin position="239"/>
        <end position="257"/>
    </location>
</feature>
<evidence type="ECO:0000256" key="6">
    <source>
        <dbReference type="ARBA" id="ARBA00023136"/>
    </source>
</evidence>
<dbReference type="AlphaFoldDB" id="G4RQ68"/>
<dbReference type="GO" id="GO:0005886">
    <property type="term" value="C:plasma membrane"/>
    <property type="evidence" value="ECO:0007669"/>
    <property type="project" value="UniProtKB-SubCell"/>
</dbReference>
<feature type="transmembrane region" description="Helical" evidence="7">
    <location>
        <begin position="298"/>
        <end position="320"/>
    </location>
</feature>
<dbReference type="KEGG" id="ttn:TTX_0026"/>
<name>G4RQ68_THETK</name>
<feature type="transmembrane region" description="Helical" evidence="7">
    <location>
        <begin position="7"/>
        <end position="28"/>
    </location>
</feature>
<dbReference type="GeneID" id="11263033"/>
<feature type="transmembrane region" description="Helical" evidence="7">
    <location>
        <begin position="199"/>
        <end position="219"/>
    </location>
</feature>
<keyword evidence="10" id="KW-1185">Reference proteome</keyword>
<dbReference type="PaxDb" id="768679-TTX_0026"/>
<dbReference type="InterPro" id="IPR005829">
    <property type="entry name" value="Sugar_transporter_CS"/>
</dbReference>
<evidence type="ECO:0000256" key="4">
    <source>
        <dbReference type="ARBA" id="ARBA00022692"/>
    </source>
</evidence>
<keyword evidence="4 7" id="KW-0812">Transmembrane</keyword>
<keyword evidence="3" id="KW-1003">Cell membrane</keyword>
<keyword evidence="2" id="KW-0813">Transport</keyword>
<feature type="transmembrane region" description="Helical" evidence="7">
    <location>
        <begin position="137"/>
        <end position="154"/>
    </location>
</feature>
<accession>G4RQ68</accession>
<keyword evidence="6 7" id="KW-0472">Membrane</keyword>
<feature type="transmembrane region" description="Helical" evidence="7">
    <location>
        <begin position="269"/>
        <end position="292"/>
    </location>
</feature>
<evidence type="ECO:0000259" key="8">
    <source>
        <dbReference type="PROSITE" id="PS50850"/>
    </source>
</evidence>
<dbReference type="RefSeq" id="WP_014125963.1">
    <property type="nucleotide sequence ID" value="NC_016070.1"/>
</dbReference>
<dbReference type="Gene3D" id="1.20.1250.20">
    <property type="entry name" value="MFS general substrate transporter like domains"/>
    <property type="match status" value="2"/>
</dbReference>
<dbReference type="GO" id="GO:0022857">
    <property type="term" value="F:transmembrane transporter activity"/>
    <property type="evidence" value="ECO:0007669"/>
    <property type="project" value="InterPro"/>
</dbReference>
<feature type="transmembrane region" description="Helical" evidence="7">
    <location>
        <begin position="67"/>
        <end position="87"/>
    </location>
</feature>
<dbReference type="HOGENOM" id="CLU_686287_0_0_2"/>
<dbReference type="PANTHER" id="PTHR43414:SF6">
    <property type="entry name" value="MULTIDRUG RESISTANCE PROTEIN MDTG"/>
    <property type="match status" value="1"/>
</dbReference>
<dbReference type="eggNOG" id="arCOG00130">
    <property type="taxonomic scope" value="Archaea"/>
</dbReference>
<evidence type="ECO:0000256" key="7">
    <source>
        <dbReference type="SAM" id="Phobius"/>
    </source>
</evidence>
<sequence>MRRLSTTYLPVLVARIGSGGGAAVTSFLFPGQEIAVGAILAVYPLLEALGSFAAGRFADRFGRRPSMIFGYFGRLALTILMYLALALGAGPLIVGVINGLMGLVTSFILVSSLAMITDLTEVSNRGLGMGAFELANLGGYAVGYIIGAGLFQALGGPGSFAALAVMTAAASPIVLVMGETVPAKGVAIPLNPFRGLPPSTWPALPLWFALTVFIGMGIYSGRAIASVLSSDSRLAHLQAGALLSGALIVVGLGAVMFGRLADRWGRERILNLGIVGVMSALVVLAALLWARVSPLKAVAIASPLVFLASAIAPSILAIVGDRAVVSMRGTAMGLYSVVLGVGMAVGSLLGASSALVAGGLMGIVLAALGVFALATIAHIALRFIALRRNESIQLNSPRRVR</sequence>
<evidence type="ECO:0000256" key="3">
    <source>
        <dbReference type="ARBA" id="ARBA00022475"/>
    </source>
</evidence>
<dbReference type="STRING" id="768679.TTX_0026"/>
<dbReference type="PATRIC" id="fig|768679.9.peg.29"/>
<evidence type="ECO:0000313" key="9">
    <source>
        <dbReference type="EMBL" id="CCC80705.1"/>
    </source>
</evidence>
<proteinExistence type="predicted"/>
<comment type="subcellular location">
    <subcellularLocation>
        <location evidence="1">Cell membrane</location>
        <topology evidence="1">Multi-pass membrane protein</topology>
    </subcellularLocation>
</comment>
<dbReference type="PROSITE" id="PS00216">
    <property type="entry name" value="SUGAR_TRANSPORT_1"/>
    <property type="match status" value="1"/>
</dbReference>
<dbReference type="InterPro" id="IPR036259">
    <property type="entry name" value="MFS_trans_sf"/>
</dbReference>
<organism evidence="9 10">
    <name type="scientific">Thermoproteus tenax (strain ATCC 35583 / DSM 2078 / JCM 9277 / NBRC 100435 / Kra 1)</name>
    <dbReference type="NCBI Taxonomy" id="768679"/>
    <lineage>
        <taxon>Archaea</taxon>
        <taxon>Thermoproteota</taxon>
        <taxon>Thermoprotei</taxon>
        <taxon>Thermoproteales</taxon>
        <taxon>Thermoproteaceae</taxon>
        <taxon>Thermoproteus</taxon>
    </lineage>
</organism>
<feature type="transmembrane region" description="Helical" evidence="7">
    <location>
        <begin position="34"/>
        <end position="55"/>
    </location>
</feature>
<evidence type="ECO:0000256" key="5">
    <source>
        <dbReference type="ARBA" id="ARBA00022989"/>
    </source>
</evidence>
<evidence type="ECO:0000256" key="1">
    <source>
        <dbReference type="ARBA" id="ARBA00004651"/>
    </source>
</evidence>
<evidence type="ECO:0000256" key="2">
    <source>
        <dbReference type="ARBA" id="ARBA00022448"/>
    </source>
</evidence>
<dbReference type="InterPro" id="IPR011701">
    <property type="entry name" value="MFS"/>
</dbReference>
<feature type="domain" description="Major facilitator superfamily (MFS) profile" evidence="8">
    <location>
        <begin position="1"/>
        <end position="390"/>
    </location>
</feature>